<feature type="region of interest" description="Disordered" evidence="1">
    <location>
        <begin position="111"/>
        <end position="135"/>
    </location>
</feature>
<dbReference type="Proteomes" id="UP000219338">
    <property type="component" value="Unassembled WGS sequence"/>
</dbReference>
<gene>
    <name evidence="2" type="ORF">ARMOST_14220</name>
</gene>
<keyword evidence="3" id="KW-1185">Reference proteome</keyword>
<organism evidence="2 3">
    <name type="scientific">Armillaria ostoyae</name>
    <name type="common">Armillaria root rot fungus</name>
    <dbReference type="NCBI Taxonomy" id="47428"/>
    <lineage>
        <taxon>Eukaryota</taxon>
        <taxon>Fungi</taxon>
        <taxon>Dikarya</taxon>
        <taxon>Basidiomycota</taxon>
        <taxon>Agaricomycotina</taxon>
        <taxon>Agaricomycetes</taxon>
        <taxon>Agaricomycetidae</taxon>
        <taxon>Agaricales</taxon>
        <taxon>Marasmiineae</taxon>
        <taxon>Physalacriaceae</taxon>
        <taxon>Armillaria</taxon>
    </lineage>
</organism>
<name>A0A284RPX2_ARMOS</name>
<dbReference type="OrthoDB" id="2985335at2759"/>
<dbReference type="AlphaFoldDB" id="A0A284RPX2"/>
<feature type="compositionally biased region" description="Pro residues" evidence="1">
    <location>
        <begin position="113"/>
        <end position="122"/>
    </location>
</feature>
<accession>A0A284RPX2</accession>
<dbReference type="EMBL" id="FUEG01000013">
    <property type="protein sequence ID" value="SJL10826.1"/>
    <property type="molecule type" value="Genomic_DNA"/>
</dbReference>
<sequence length="220" mass="24525">MSSSGPVIANGESSAKRGANPLLKLSFVMNDERRPISNVSALIWFFSLQSTSLQPAPEALLQRANILQNSNGRLSVFFPQDMITRRLYNSANAYLHKPISARYIAFSTRHSPPGDPFPPPSSLLPTPQGPEAKHPSMQQRFTMVPFLLVHLFLAALQYDDSPFQYAVLVMRELMLWALPSTAIAILDREIDGAHEDLIEAAEAGRLGRDISRVLWDMFYG</sequence>
<protein>
    <submittedName>
        <fullName evidence="2">Uncharacterized protein</fullName>
    </submittedName>
</protein>
<evidence type="ECO:0000256" key="1">
    <source>
        <dbReference type="SAM" id="MobiDB-lite"/>
    </source>
</evidence>
<evidence type="ECO:0000313" key="2">
    <source>
        <dbReference type="EMBL" id="SJL10826.1"/>
    </source>
</evidence>
<proteinExistence type="predicted"/>
<reference evidence="3" key="1">
    <citation type="journal article" date="2017" name="Nat. Ecol. Evol.">
        <title>Genome expansion and lineage-specific genetic innovations in the forest pathogenic fungi Armillaria.</title>
        <authorList>
            <person name="Sipos G."/>
            <person name="Prasanna A.N."/>
            <person name="Walter M.C."/>
            <person name="O'Connor E."/>
            <person name="Balint B."/>
            <person name="Krizsan K."/>
            <person name="Kiss B."/>
            <person name="Hess J."/>
            <person name="Varga T."/>
            <person name="Slot J."/>
            <person name="Riley R."/>
            <person name="Boka B."/>
            <person name="Rigling D."/>
            <person name="Barry K."/>
            <person name="Lee J."/>
            <person name="Mihaltcheva S."/>
            <person name="LaButti K."/>
            <person name="Lipzen A."/>
            <person name="Waldron R."/>
            <person name="Moloney N.M."/>
            <person name="Sperisen C."/>
            <person name="Kredics L."/>
            <person name="Vagvoelgyi C."/>
            <person name="Patrignani A."/>
            <person name="Fitzpatrick D."/>
            <person name="Nagy I."/>
            <person name="Doyle S."/>
            <person name="Anderson J.B."/>
            <person name="Grigoriev I.V."/>
            <person name="Gueldener U."/>
            <person name="Muensterkoetter M."/>
            <person name="Nagy L.G."/>
        </authorList>
    </citation>
    <scope>NUCLEOTIDE SEQUENCE [LARGE SCALE GENOMIC DNA]</scope>
    <source>
        <strain evidence="3">C18/9</strain>
    </source>
</reference>
<evidence type="ECO:0000313" key="3">
    <source>
        <dbReference type="Proteomes" id="UP000219338"/>
    </source>
</evidence>